<organismHost>
    <name type="scientific">Escherichia coli</name>
    <dbReference type="NCBI Taxonomy" id="562"/>
</organismHost>
<feature type="compositionally biased region" description="Low complexity" evidence="1">
    <location>
        <begin position="349"/>
        <end position="385"/>
    </location>
</feature>
<accession>A0A482GEN9</accession>
<organism evidence="2 3">
    <name type="scientific">Escherichia phage vB_EcoM_Goslar</name>
    <dbReference type="NCBI Taxonomy" id="2502409"/>
    <lineage>
        <taxon>Viruses</taxon>
        <taxon>Duplodnaviria</taxon>
        <taxon>Heunggongvirae</taxon>
        <taxon>Uroviricota</taxon>
        <taxon>Caudoviricetes</taxon>
        <taxon>Chimalliviridae</taxon>
        <taxon>Goslarvirus</taxon>
        <taxon>Goslarvirus goslar</taxon>
    </lineage>
</organism>
<dbReference type="Proteomes" id="UP000294673">
    <property type="component" value="Segment"/>
</dbReference>
<sequence length="713" mass="77444">MGILVQNALITKQAFLLPGDSSTLSADMIKARHTPYSYDNVDDTTLGGNWVLNPPPQYTKFADIKERRRAVMPGSTGMGRGYSESINSFKEVVTLRFGKPRFTGASIFFTDFYDADVAVTVKTGRDPGILYYAAKAYTTVLSYLTPLPYLYMVGRIGRYFLGKPTSQYYYQVPTMHVYWASFQTLVNQTAINMGLIAGAGKDKGYVEEGGTVLHQYSIGGQNVEEFINYASKTLPGIYKKGGGIDIYQIATRRQRIQNAWVRRIQSMMENDYSSYEEFWNDLDKRLDSGAFPSDVTGRTLTQYLADTQKSAVYSATAGDNKQTMDDLLFGRASYTNKDADANFNVSAATSDGGTSTQSQGTTANVGNSTSGTTQASTAASTAGGANVQSKGIGQTNAAEEATFLDLMDAELADGAQFISFRVDSVTSVTETFSNSASESSIAQTMNSRAQANIERRFTLSGGNTGWAVLDEAIKAGSDLVNGAISGMGLDGIFGAFMGSGFADIPKFYSGSSVSLPRADLTMELRSWSGDRWSIFTNLMVPLLAILAGGLPQATGKSSYGMPFMCECYIPGKVQIKMGLIDNITVTRHVGNVPSTRERLPLGIDVSFSVYDLSSIVAMPITTTAASIAKLDPRGFLSDLLADDTPLNNYLAVLSALTLTEQVYMIPDLSRRMHKTMADIDSFWSKGNFASWLSDTMPGRIASGLLWKRTERPF</sequence>
<protein>
    <submittedName>
        <fullName evidence="2">Uncharacterized protein</fullName>
    </submittedName>
</protein>
<evidence type="ECO:0000313" key="3">
    <source>
        <dbReference type="Proteomes" id="UP000294673"/>
    </source>
</evidence>
<reference evidence="2 3" key="1">
    <citation type="submission" date="2018-12" db="EMBL/GenBank/DDBJ databases">
        <title>Still something new to discover - new insights into E. coli phage diversity and taxonomy.</title>
        <authorList>
            <person name="Korf I.H.E."/>
            <person name="Adriaennsens E."/>
            <person name="Dreiseikelmann B."/>
            <person name="Kropinski A."/>
            <person name="Nimtz M."/>
            <person name="Meier-Kolthoff J.P."/>
            <person name="Rohde M."/>
            <person name="van Raaij M."/>
            <person name="Wittmann J."/>
        </authorList>
    </citation>
    <scope>NUCLEOTIDE SEQUENCE [LARGE SCALE GENOMIC DNA]</scope>
</reference>
<evidence type="ECO:0000313" key="2">
    <source>
        <dbReference type="EMBL" id="QBO64024.1"/>
    </source>
</evidence>
<feature type="region of interest" description="Disordered" evidence="1">
    <location>
        <begin position="349"/>
        <end position="392"/>
    </location>
</feature>
<name>A0A482GEN9_BPGOS</name>
<dbReference type="EMBL" id="MK327938">
    <property type="protein sequence ID" value="QBO64024.1"/>
    <property type="molecule type" value="Genomic_DNA"/>
</dbReference>
<gene>
    <name evidence="2" type="ORF">Goslar_00233</name>
</gene>
<keyword evidence="3" id="KW-1185">Reference proteome</keyword>
<proteinExistence type="predicted"/>
<evidence type="ECO:0000256" key="1">
    <source>
        <dbReference type="SAM" id="MobiDB-lite"/>
    </source>
</evidence>